<dbReference type="EMBL" id="SJPY01000002">
    <property type="protein sequence ID" value="TWU44350.1"/>
    <property type="molecule type" value="Genomic_DNA"/>
</dbReference>
<proteinExistence type="predicted"/>
<feature type="domain" description="Methyltransferase FkbM" evidence="1">
    <location>
        <begin position="42"/>
        <end position="105"/>
    </location>
</feature>
<reference evidence="2 3" key="1">
    <citation type="submission" date="2019-02" db="EMBL/GenBank/DDBJ databases">
        <title>Deep-cultivation of Planctomycetes and their phenomic and genomic characterization uncovers novel biology.</title>
        <authorList>
            <person name="Wiegand S."/>
            <person name="Jogler M."/>
            <person name="Boedeker C."/>
            <person name="Pinto D."/>
            <person name="Vollmers J."/>
            <person name="Rivas-Marin E."/>
            <person name="Kohn T."/>
            <person name="Peeters S.H."/>
            <person name="Heuer A."/>
            <person name="Rast P."/>
            <person name="Oberbeckmann S."/>
            <person name="Bunk B."/>
            <person name="Jeske O."/>
            <person name="Meyerdierks A."/>
            <person name="Storesund J.E."/>
            <person name="Kallscheuer N."/>
            <person name="Luecker S."/>
            <person name="Lage O.M."/>
            <person name="Pohl T."/>
            <person name="Merkel B.J."/>
            <person name="Hornburger P."/>
            <person name="Mueller R.-W."/>
            <person name="Bruemmer F."/>
            <person name="Labrenz M."/>
            <person name="Spormann A.M."/>
            <person name="Op Den Camp H."/>
            <person name="Overmann J."/>
            <person name="Amann R."/>
            <person name="Jetten M.S.M."/>
            <person name="Mascher T."/>
            <person name="Medema M.H."/>
            <person name="Devos D.P."/>
            <person name="Kaster A.-K."/>
            <person name="Ovreas L."/>
            <person name="Rohde M."/>
            <person name="Galperin M.Y."/>
            <person name="Jogler C."/>
        </authorList>
    </citation>
    <scope>NUCLEOTIDE SEQUENCE [LARGE SCALE GENOMIC DNA]</scope>
    <source>
        <strain evidence="2 3">Q31b</strain>
    </source>
</reference>
<dbReference type="GO" id="GO:0005886">
    <property type="term" value="C:plasma membrane"/>
    <property type="evidence" value="ECO:0007669"/>
    <property type="project" value="TreeGrafter"/>
</dbReference>
<dbReference type="GO" id="GO:0006888">
    <property type="term" value="P:endoplasmic reticulum to Golgi vesicle-mediated transport"/>
    <property type="evidence" value="ECO:0007669"/>
    <property type="project" value="TreeGrafter"/>
</dbReference>
<sequence length="139" mass="15631">MFRRIRTNRRNAISINCALVSEDYGEKTVAITPAHAMSRICSAESDPDEVTIDVPARTLTSILDEVNPPQVDLLSLDVDGFEYEVLRGLDLDRWKPGLIIVECLTEESRAVIHGILSCAYDMIAQPTFRDYVYRARSIA</sequence>
<dbReference type="InterPro" id="IPR006342">
    <property type="entry name" value="FkbM_mtfrase"/>
</dbReference>
<dbReference type="SUPFAM" id="SSF53335">
    <property type="entry name" value="S-adenosyl-L-methionine-dependent methyltransferases"/>
    <property type="match status" value="1"/>
</dbReference>
<comment type="caution">
    <text evidence="2">The sequence shown here is derived from an EMBL/GenBank/DDBJ whole genome shotgun (WGS) entry which is preliminary data.</text>
</comment>
<dbReference type="NCBIfam" id="TIGR01444">
    <property type="entry name" value="fkbM_fam"/>
    <property type="match status" value="1"/>
</dbReference>
<dbReference type="OrthoDB" id="9801609at2"/>
<dbReference type="GO" id="GO:0016197">
    <property type="term" value="P:endosomal transport"/>
    <property type="evidence" value="ECO:0007669"/>
    <property type="project" value="TreeGrafter"/>
</dbReference>
<dbReference type="Gene3D" id="3.40.50.150">
    <property type="entry name" value="Vaccinia Virus protein VP39"/>
    <property type="match status" value="1"/>
</dbReference>
<organism evidence="2 3">
    <name type="scientific">Novipirellula aureliae</name>
    <dbReference type="NCBI Taxonomy" id="2527966"/>
    <lineage>
        <taxon>Bacteria</taxon>
        <taxon>Pseudomonadati</taxon>
        <taxon>Planctomycetota</taxon>
        <taxon>Planctomycetia</taxon>
        <taxon>Pirellulales</taxon>
        <taxon>Pirellulaceae</taxon>
        <taxon>Novipirellula</taxon>
    </lineage>
</organism>
<dbReference type="AlphaFoldDB" id="A0A5C6E6D0"/>
<protein>
    <recommendedName>
        <fullName evidence="1">Methyltransferase FkbM domain-containing protein</fullName>
    </recommendedName>
</protein>
<dbReference type="PANTHER" id="PTHR34009:SF2">
    <property type="entry name" value="PROTEIN STAR"/>
    <property type="match status" value="1"/>
</dbReference>
<evidence type="ECO:0000313" key="3">
    <source>
        <dbReference type="Proteomes" id="UP000315471"/>
    </source>
</evidence>
<dbReference type="Pfam" id="PF05050">
    <property type="entry name" value="Methyltransf_21"/>
    <property type="match status" value="1"/>
</dbReference>
<dbReference type="GO" id="GO:0005737">
    <property type="term" value="C:cytoplasm"/>
    <property type="evidence" value="ECO:0007669"/>
    <property type="project" value="GOC"/>
</dbReference>
<dbReference type="PANTHER" id="PTHR34009">
    <property type="entry name" value="PROTEIN STAR"/>
    <property type="match status" value="1"/>
</dbReference>
<gene>
    <name evidence="2" type="ORF">Q31b_18860</name>
</gene>
<dbReference type="InterPro" id="IPR029063">
    <property type="entry name" value="SAM-dependent_MTases_sf"/>
</dbReference>
<dbReference type="Proteomes" id="UP000315471">
    <property type="component" value="Unassembled WGS sequence"/>
</dbReference>
<evidence type="ECO:0000313" key="2">
    <source>
        <dbReference type="EMBL" id="TWU44350.1"/>
    </source>
</evidence>
<keyword evidence="3" id="KW-1185">Reference proteome</keyword>
<dbReference type="InterPro" id="IPR053202">
    <property type="entry name" value="EGF_Rcpt_Signaling_Reg"/>
</dbReference>
<accession>A0A5C6E6D0</accession>
<evidence type="ECO:0000259" key="1">
    <source>
        <dbReference type="Pfam" id="PF05050"/>
    </source>
</evidence>
<name>A0A5C6E6D0_9BACT</name>